<dbReference type="PANTHER" id="PTHR10504:SF17">
    <property type="entry name" value="BPI FOLD-CONTAINING FAMILY C PROTEIN"/>
    <property type="match status" value="1"/>
</dbReference>
<dbReference type="GO" id="GO:0050829">
    <property type="term" value="P:defense response to Gram-negative bacterium"/>
    <property type="evidence" value="ECO:0007669"/>
    <property type="project" value="UniProtKB-UniRule"/>
</dbReference>
<keyword evidence="4" id="KW-1185">Reference proteome</keyword>
<comment type="function">
    <text evidence="1">The cytotoxic action of BPI is limited to many species of Gram-negative bacteria; this specificity may be explained by a strong affinity of the very basic N-terminal half for the negatively charged lipopolysaccharides that are unique to the Gram-negative bacterial outer envelope.</text>
</comment>
<comment type="subunit">
    <text evidence="1">Monomer. Homodimer; disulfide-linked.</text>
</comment>
<evidence type="ECO:0000313" key="4">
    <source>
        <dbReference type="Proteomes" id="UP000694420"/>
    </source>
</evidence>
<keyword evidence="1" id="KW-0964">Secreted</keyword>
<dbReference type="Pfam" id="PF02886">
    <property type="entry name" value="LBP_BPI_CETP_C"/>
    <property type="match status" value="1"/>
</dbReference>
<proteinExistence type="predicted"/>
<dbReference type="SUPFAM" id="SSF55394">
    <property type="entry name" value="Bactericidal permeability-increasing protein, BPI"/>
    <property type="match status" value="2"/>
</dbReference>
<keyword evidence="1" id="KW-0325">Glycoprotein</keyword>
<dbReference type="InterPro" id="IPR001124">
    <property type="entry name" value="Lipid-bd_serum_glycop_C"/>
</dbReference>
<evidence type="ECO:0000259" key="2">
    <source>
        <dbReference type="Pfam" id="PF02886"/>
    </source>
</evidence>
<evidence type="ECO:0000256" key="1">
    <source>
        <dbReference type="RuleBase" id="RU369039"/>
    </source>
</evidence>
<dbReference type="GO" id="GO:0008289">
    <property type="term" value="F:lipid binding"/>
    <property type="evidence" value="ECO:0007669"/>
    <property type="project" value="InterPro"/>
</dbReference>
<dbReference type="AlphaFoldDB" id="A0A8C6ZZC1"/>
<accession>A0A8C6ZZC1</accession>
<keyword evidence="1" id="KW-0399">Innate immunity</keyword>
<keyword evidence="1" id="KW-0391">Immunity</keyword>
<keyword evidence="1" id="KW-1015">Disulfide bond</keyword>
<dbReference type="Gene3D" id="3.15.10.10">
    <property type="entry name" value="Bactericidal permeability-increasing protein, domain 1"/>
    <property type="match status" value="1"/>
</dbReference>
<dbReference type="GO" id="GO:0045087">
    <property type="term" value="P:innate immune response"/>
    <property type="evidence" value="ECO:0007669"/>
    <property type="project" value="UniProtKB-UniRule"/>
</dbReference>
<dbReference type="PANTHER" id="PTHR10504">
    <property type="entry name" value="BACTERICIDAL PERMEABILITY-INCREASING BPI PROTEIN-RELATED"/>
    <property type="match status" value="1"/>
</dbReference>
<sequence>GKRIGMELLKEAILKESFPSWSGQESFAFVKVNYRISGLRINTVDFPETSASFIPGTGISLSVTRASATMSADWGLKTWLLENCCSFPPSQFSCPSIFSHLSSSSESSFFTISKMPLPLAKQLQVLICFCNNIHFVLSIILLVLSQIDAFAQIDYSLVSSPAVFKSHLNLDLKVIFYAVGNHRDPPFMPAPFALPNQGDSMLYLGVSNYFLKSASLAYYKAGIFNLTISQEVEVSRVRKQQSEALRMVQSRNLPYGTGESQSDLRLMATETPIISLQQDSFTLEIQGSMEVFAVLPDSSTQSLFTMSIVSMMKEATIHSDLNVFISLLENILSYILQTEVIPSANGEAAFLMTRHRGRL</sequence>
<dbReference type="Ensembl" id="ENSNPET00000022019.1">
    <property type="protein sequence ID" value="ENSNPEP00000021468.1"/>
    <property type="gene ID" value="ENSNPEG00000015921.1"/>
</dbReference>
<comment type="domain">
    <text evidence="1">The N-terminal region may be exposed to the interior of the granule, whereas the C-terminal portion may be embedded in the membrane. During phagocytosis and degranulation, proteases may be released and activated and cleave BPI at the junction of the N- and C-terminal portions of the molecule, providing controlled release of the N-terminal antibacterial fragment when bacteria are ingested.</text>
</comment>
<dbReference type="GO" id="GO:0005615">
    <property type="term" value="C:extracellular space"/>
    <property type="evidence" value="ECO:0007669"/>
    <property type="project" value="UniProtKB-UniRule"/>
</dbReference>
<protein>
    <recommendedName>
        <fullName evidence="1">Bactericidal permeability-increasing protein</fullName>
        <shortName evidence="1">BPI</shortName>
    </recommendedName>
</protein>
<dbReference type="InterPro" id="IPR017943">
    <property type="entry name" value="Bactericidal_perm-incr_a/b_dom"/>
</dbReference>
<feature type="domain" description="Lipid-binding serum glycoprotein C-terminal" evidence="2">
    <location>
        <begin position="167"/>
        <end position="309"/>
    </location>
</feature>
<dbReference type="Proteomes" id="UP000694420">
    <property type="component" value="Unplaced"/>
</dbReference>
<organism evidence="3 4">
    <name type="scientific">Nothoprocta perdicaria</name>
    <name type="common">Chilean tinamou</name>
    <name type="synonym">Crypturus perdicarius</name>
    <dbReference type="NCBI Taxonomy" id="30464"/>
    <lineage>
        <taxon>Eukaryota</taxon>
        <taxon>Metazoa</taxon>
        <taxon>Chordata</taxon>
        <taxon>Craniata</taxon>
        <taxon>Vertebrata</taxon>
        <taxon>Euteleostomi</taxon>
        <taxon>Archelosauria</taxon>
        <taxon>Archosauria</taxon>
        <taxon>Dinosauria</taxon>
        <taxon>Saurischia</taxon>
        <taxon>Theropoda</taxon>
        <taxon>Coelurosauria</taxon>
        <taxon>Aves</taxon>
        <taxon>Palaeognathae</taxon>
        <taxon>Tinamiformes</taxon>
        <taxon>Tinamidae</taxon>
        <taxon>Nothoprocta</taxon>
    </lineage>
</organism>
<dbReference type="Gene3D" id="3.15.20.10">
    <property type="entry name" value="Bactericidal permeability-increasing protein, domain 2"/>
    <property type="match status" value="1"/>
</dbReference>
<name>A0A8C6ZZC1_NOTPE</name>
<reference evidence="3" key="2">
    <citation type="submission" date="2025-09" db="UniProtKB">
        <authorList>
            <consortium name="Ensembl"/>
        </authorList>
    </citation>
    <scope>IDENTIFICATION</scope>
</reference>
<reference evidence="3" key="1">
    <citation type="submission" date="2025-08" db="UniProtKB">
        <authorList>
            <consortium name="Ensembl"/>
        </authorList>
    </citation>
    <scope>IDENTIFICATION</scope>
</reference>
<evidence type="ECO:0000313" key="3">
    <source>
        <dbReference type="Ensembl" id="ENSNPEP00000021468.1"/>
    </source>
</evidence>
<comment type="domain">
    <text evidence="1">The N- and C-terminal barrels adopt an identical fold despite having only 13% of conserved residues.</text>
</comment>
<keyword evidence="1" id="KW-0044">Antibiotic</keyword>
<keyword evidence="1" id="KW-0929">Antimicrobial</keyword>
<dbReference type="InterPro" id="IPR032942">
    <property type="entry name" value="BPI/LBP/Plunc"/>
</dbReference>
<keyword evidence="1" id="KW-0732">Signal</keyword>
<comment type="subcellular location">
    <subcellularLocation>
        <location evidence="1">Secreted</location>
    </subcellularLocation>
</comment>